<feature type="coiled-coil region" evidence="1">
    <location>
        <begin position="349"/>
        <end position="377"/>
    </location>
</feature>
<organism evidence="2 3">
    <name type="scientific">Tritrichomonas musculus</name>
    <dbReference type="NCBI Taxonomy" id="1915356"/>
    <lineage>
        <taxon>Eukaryota</taxon>
        <taxon>Metamonada</taxon>
        <taxon>Parabasalia</taxon>
        <taxon>Tritrichomonadida</taxon>
        <taxon>Tritrichomonadidae</taxon>
        <taxon>Tritrichomonas</taxon>
    </lineage>
</organism>
<dbReference type="EMBL" id="JAPFFF010000006">
    <property type="protein sequence ID" value="KAK8887634.1"/>
    <property type="molecule type" value="Genomic_DNA"/>
</dbReference>
<keyword evidence="3" id="KW-1185">Reference proteome</keyword>
<evidence type="ECO:0000313" key="2">
    <source>
        <dbReference type="EMBL" id="KAK8887634.1"/>
    </source>
</evidence>
<evidence type="ECO:0008006" key="4">
    <source>
        <dbReference type="Google" id="ProtNLM"/>
    </source>
</evidence>
<evidence type="ECO:0000256" key="1">
    <source>
        <dbReference type="SAM" id="Coils"/>
    </source>
</evidence>
<evidence type="ECO:0000313" key="3">
    <source>
        <dbReference type="Proteomes" id="UP001470230"/>
    </source>
</evidence>
<comment type="caution">
    <text evidence="2">The sequence shown here is derived from an EMBL/GenBank/DDBJ whole genome shotgun (WGS) entry which is preliminary data.</text>
</comment>
<gene>
    <name evidence="2" type="ORF">M9Y10_038687</name>
</gene>
<proteinExistence type="predicted"/>
<accession>A0ABR2K996</accession>
<name>A0ABR2K996_9EUKA</name>
<keyword evidence="1" id="KW-0175">Coiled coil</keyword>
<sequence>MINYPLKIISANDDDFNVHFDEMQSFIENYSRGSQFALILNYGLISQGKSTFSQKISGFKHAIGDGIEQETKGAYLSYCGTVQNIIERFKIVKSFPIKSNLHVFNIDTEGIFLDKNEYITEFVFPLIQMSSVLIIYASSFTDLSILPIIEAIDHLTKIKILISFRDSCRIIKDDINSIDYYLDKARKSTLGRALESQNITFEIIPGVDFRDIVGHDFSNTMNQYFISKILYHISFNVHKNSTSFIDKLQNAYSNQNKDFIYEVFAIDGPEDSILKGIQHKCLLILNEKLENIDENDISIYDPLTHEITSIFYQMCPFDDIENTKSGRYLKELLNIIKIKKNKAELNHDRKVKEERIINDKKEKKKKEKELVDFLSNEISNISNTTTSDLVTYIKFKQSSKLKSLPIEFHSKCIEIIATASPYIRKDMVNYIKKDISEIMKEIKKSSESAAELIDKKEEEEKKKKTKLIVQLVGFLVGSALTLGGLAAIGGAVCAIAGVPSLPINQIENPEGNVKTFKIGKKTLTINVDDIKNSVVKNGSNIRAKIGDLYDEFNKVDDFSIADSVPIFFEERNYSKYLNELNEKNDVHLE</sequence>
<reference evidence="2 3" key="1">
    <citation type="submission" date="2024-04" db="EMBL/GenBank/DDBJ databases">
        <title>Tritrichomonas musculus Genome.</title>
        <authorList>
            <person name="Alves-Ferreira E."/>
            <person name="Grigg M."/>
            <person name="Lorenzi H."/>
            <person name="Galac M."/>
        </authorList>
    </citation>
    <scope>NUCLEOTIDE SEQUENCE [LARGE SCALE GENOMIC DNA]</scope>
    <source>
        <strain evidence="2 3">EAF2021</strain>
    </source>
</reference>
<dbReference type="Proteomes" id="UP001470230">
    <property type="component" value="Unassembled WGS sequence"/>
</dbReference>
<protein>
    <recommendedName>
        <fullName evidence="4">G domain-containing protein</fullName>
    </recommendedName>
</protein>